<evidence type="ECO:0000313" key="2">
    <source>
        <dbReference type="EMBL" id="AYC63916.1"/>
    </source>
</evidence>
<gene>
    <name evidence="2" type="primary">orf477</name>
</gene>
<reference evidence="2" key="1">
    <citation type="submission" date="2018-07" db="EMBL/GenBank/DDBJ databases">
        <authorList>
            <person name="Quirk P.G."/>
            <person name="Krulwich T.A."/>
        </authorList>
    </citation>
    <scope>NUCLEOTIDE SEQUENCE</scope>
</reference>
<dbReference type="InterPro" id="IPR024937">
    <property type="entry name" value="Domain_X"/>
</dbReference>
<evidence type="ECO:0000259" key="1">
    <source>
        <dbReference type="Pfam" id="PF01348"/>
    </source>
</evidence>
<accession>A0A386AX36</accession>
<organism evidence="2">
    <name type="scientific">Flabellia petiolata</name>
    <dbReference type="NCBI Taxonomy" id="189428"/>
    <lineage>
        <taxon>Eukaryota</taxon>
        <taxon>Viridiplantae</taxon>
        <taxon>Chlorophyta</taxon>
        <taxon>core chlorophytes</taxon>
        <taxon>Ulvophyceae</taxon>
        <taxon>TCBD clade</taxon>
        <taxon>Bryopsidales</taxon>
        <taxon>Halimedineae</taxon>
        <taxon>Halimedaceae</taxon>
        <taxon>Udoteae</taxon>
        <taxon>Flabellia</taxon>
    </lineage>
</organism>
<geneLocation type="chloroplast" evidence="2"/>
<reference evidence="2" key="2">
    <citation type="journal article" date="2019" name="Mol. Phylogenet. Evol.">
        <title>Reassessment of the classification of bryopsidales (chlorophyta) based on chloroplast phylogenomic analyses.</title>
        <authorList>
            <person name="Cremen M.C."/>
            <person name="Leliaert F."/>
            <person name="West J."/>
            <person name="Lam D.W."/>
            <person name="Shimada S."/>
            <person name="Lopez-Bautista J.M."/>
            <person name="Verbruggen H."/>
        </authorList>
    </citation>
    <scope>NUCLEOTIDE SEQUENCE</scope>
</reference>
<sequence length="477" mass="57407">MKLKLIINTKYPEKLIKKFNQQEKFWFNKYILPVLTNKNKIIPLQKLNKISIIKDIYHLVIHPQILFLAYCKIAQNSKIESLAFGERSYSYIEKNYGIKTQLIENYSLAKLIYLHSYLKKDIDNEKPTRPIGTTSLTKFCYNNKFYFQNKNFLEISNIDNCIVQECIKLVLKEIYPTDLIFQDNYSSMDVLKKIKKYSKYSKKFTFVLKGYFQYNLISRKSIIETLQRNIQDKKFLNLLKIYIFDIKSNCRCQRPLKNLFFNIYFYQFDSYIEKDIKKLPDIIKIKTDIFYIRYQNNWLIISNGNNIFTLLIKNKIQTWSLTQLMPQKILIQNFQKNWVCFLGFAFKYKMDKLLITVDKNKIINFFKNQGFLNSNKNNKSMEKSSWARFSDFEIIKIYSQIIIEIFNYYIYNINHKKEIYWIYYIIKTSCAKTLSMKHKLHTMNNIFLKYGKNLTVFNLEGKKISFPSLQELQDIST</sequence>
<dbReference type="GO" id="GO:0006397">
    <property type="term" value="P:mRNA processing"/>
    <property type="evidence" value="ECO:0007669"/>
    <property type="project" value="InterPro"/>
</dbReference>
<dbReference type="EMBL" id="MH591083">
    <property type="protein sequence ID" value="AYC63916.1"/>
    <property type="molecule type" value="Genomic_DNA"/>
</dbReference>
<protein>
    <recommendedName>
        <fullName evidence="1">Domain X domain-containing protein</fullName>
    </recommendedName>
</protein>
<dbReference type="GO" id="GO:0005737">
    <property type="term" value="C:cytoplasm"/>
    <property type="evidence" value="ECO:0007669"/>
    <property type="project" value="UniProtKB-ARBA"/>
</dbReference>
<keyword evidence="2" id="KW-0150">Chloroplast</keyword>
<name>A0A386AX36_9CHLO</name>
<dbReference type="Pfam" id="PF01348">
    <property type="entry name" value="Intron_maturas2"/>
    <property type="match status" value="1"/>
</dbReference>
<keyword evidence="2" id="KW-0934">Plastid</keyword>
<dbReference type="PANTHER" id="PTHR33642">
    <property type="entry name" value="COX1/OXI3 INTRON 1 PROTEIN-RELATED"/>
    <property type="match status" value="1"/>
</dbReference>
<dbReference type="PANTHER" id="PTHR33642:SF4">
    <property type="entry name" value="COX1_OXI3 INTRON 1 PROTEIN-RELATED"/>
    <property type="match status" value="1"/>
</dbReference>
<proteinExistence type="predicted"/>
<dbReference type="AlphaFoldDB" id="A0A386AX36"/>
<feature type="domain" description="Domain X" evidence="1">
    <location>
        <begin position="352"/>
        <end position="458"/>
    </location>
</feature>